<dbReference type="Gene3D" id="3.40.640.10">
    <property type="entry name" value="Type I PLP-dependent aspartate aminotransferase-like (Major domain)"/>
    <property type="match status" value="1"/>
</dbReference>
<protein>
    <recommendedName>
        <fullName evidence="6">Aminotransferase</fullName>
        <ecNumber evidence="6">2.6.1.-</ecNumber>
    </recommendedName>
</protein>
<comment type="caution">
    <text evidence="8">The sequence shown here is derived from an EMBL/GenBank/DDBJ whole genome shotgun (WGS) entry which is preliminary data.</text>
</comment>
<dbReference type="Proteomes" id="UP000708576">
    <property type="component" value="Unassembled WGS sequence"/>
</dbReference>
<evidence type="ECO:0000256" key="6">
    <source>
        <dbReference type="RuleBase" id="RU000481"/>
    </source>
</evidence>
<dbReference type="Gene3D" id="3.90.1150.10">
    <property type="entry name" value="Aspartate Aminotransferase, domain 1"/>
    <property type="match status" value="1"/>
</dbReference>
<evidence type="ECO:0000259" key="7">
    <source>
        <dbReference type="Pfam" id="PF00155"/>
    </source>
</evidence>
<dbReference type="PANTHER" id="PTHR46383:SF1">
    <property type="entry name" value="ASPARTATE AMINOTRANSFERASE"/>
    <property type="match status" value="1"/>
</dbReference>
<dbReference type="InterPro" id="IPR015421">
    <property type="entry name" value="PyrdxlP-dep_Trfase_major"/>
</dbReference>
<accession>A0ABS5JWM2</accession>
<name>A0ABS5JWM2_9BACT</name>
<dbReference type="CDD" id="cd00609">
    <property type="entry name" value="AAT_like"/>
    <property type="match status" value="1"/>
</dbReference>
<evidence type="ECO:0000256" key="1">
    <source>
        <dbReference type="ARBA" id="ARBA00001933"/>
    </source>
</evidence>
<proteinExistence type="inferred from homology"/>
<reference evidence="8 9" key="1">
    <citation type="journal article" date="2015" name="Int. J. Syst. Evol. Microbiol.">
        <title>Carboxylicivirga linearis sp. nov., isolated from a sea cucumber culture pond.</title>
        <authorList>
            <person name="Wang F.Q."/>
            <person name="Zhou Y.X."/>
            <person name="Lin X.Z."/>
            <person name="Chen G.J."/>
            <person name="Du Z.J."/>
        </authorList>
    </citation>
    <scope>NUCLEOTIDE SEQUENCE [LARGE SCALE GENOMIC DNA]</scope>
    <source>
        <strain evidence="8 9">FB218</strain>
    </source>
</reference>
<keyword evidence="5" id="KW-0663">Pyridoxal phosphate</keyword>
<dbReference type="EC" id="2.6.1.-" evidence="6"/>
<organism evidence="8 9">
    <name type="scientific">Carboxylicivirga linearis</name>
    <dbReference type="NCBI Taxonomy" id="1628157"/>
    <lineage>
        <taxon>Bacteria</taxon>
        <taxon>Pseudomonadati</taxon>
        <taxon>Bacteroidota</taxon>
        <taxon>Bacteroidia</taxon>
        <taxon>Marinilabiliales</taxon>
        <taxon>Marinilabiliaceae</taxon>
        <taxon>Carboxylicivirga</taxon>
    </lineage>
</organism>
<dbReference type="PANTHER" id="PTHR46383">
    <property type="entry name" value="ASPARTATE AMINOTRANSFERASE"/>
    <property type="match status" value="1"/>
</dbReference>
<dbReference type="GO" id="GO:0008483">
    <property type="term" value="F:transaminase activity"/>
    <property type="evidence" value="ECO:0007669"/>
    <property type="project" value="UniProtKB-KW"/>
</dbReference>
<dbReference type="InterPro" id="IPR004838">
    <property type="entry name" value="NHTrfase_class1_PyrdxlP-BS"/>
</dbReference>
<evidence type="ECO:0000313" key="9">
    <source>
        <dbReference type="Proteomes" id="UP000708576"/>
    </source>
</evidence>
<comment type="similarity">
    <text evidence="2 6">Belongs to the class-I pyridoxal-phosphate-dependent aminotransferase family.</text>
</comment>
<keyword evidence="3 6" id="KW-0032">Aminotransferase</keyword>
<keyword evidence="9" id="KW-1185">Reference proteome</keyword>
<dbReference type="InterPro" id="IPR015424">
    <property type="entry name" value="PyrdxlP-dep_Trfase"/>
</dbReference>
<evidence type="ECO:0000256" key="5">
    <source>
        <dbReference type="ARBA" id="ARBA00022898"/>
    </source>
</evidence>
<dbReference type="PROSITE" id="PS00105">
    <property type="entry name" value="AA_TRANSFER_CLASS_1"/>
    <property type="match status" value="1"/>
</dbReference>
<dbReference type="InterPro" id="IPR050596">
    <property type="entry name" value="AspAT/PAT-like"/>
</dbReference>
<feature type="domain" description="Aminotransferase class I/classII large" evidence="7">
    <location>
        <begin position="14"/>
        <end position="370"/>
    </location>
</feature>
<comment type="cofactor">
    <cofactor evidence="1 6">
        <name>pyridoxal 5'-phosphate</name>
        <dbReference type="ChEBI" id="CHEBI:597326"/>
    </cofactor>
</comment>
<dbReference type="SUPFAM" id="SSF53383">
    <property type="entry name" value="PLP-dependent transferases"/>
    <property type="match status" value="1"/>
</dbReference>
<gene>
    <name evidence="8" type="ORF">KEM10_13350</name>
</gene>
<sequence>MNQKSKELQDKGVDVVNLTLGEPDFTTPDHIKDAAIDAVNNNFTKYPPVPGYPALKKVICEKLKKDNGLDYDPAQIVVSNGAKHSLANVLQCLVNNGDEVIVPAPYWVSYIDLIKLSEGTPVIIESSVDTDFKITPEQLDKAITPKTRAVMFNSPSNPSGSVYTKAEVFALAEVLKKYPEVLIISDEIYEKINYMGEHAGFAEVDYLKDRTILINGVSKAYAMTGWRIGYIAAPLPIAKATSKLQGQFTSGVCAIAQKAAEAAIGDSQDCVEDMRQAFLKRRDMVLDLVKDIPGFKVSVPDGAFYIFPDLSYYFGKSVNGKVMNGSMDLCLYLLEDAHVASVPGVAFGDDRCIRFSYAASEEQLRTAFDRVKNALAELQ</sequence>
<dbReference type="Pfam" id="PF00155">
    <property type="entry name" value="Aminotran_1_2"/>
    <property type="match status" value="1"/>
</dbReference>
<dbReference type="InterPro" id="IPR015422">
    <property type="entry name" value="PyrdxlP-dep_Trfase_small"/>
</dbReference>
<evidence type="ECO:0000256" key="3">
    <source>
        <dbReference type="ARBA" id="ARBA00022576"/>
    </source>
</evidence>
<keyword evidence="4 6" id="KW-0808">Transferase</keyword>
<evidence type="ECO:0000256" key="4">
    <source>
        <dbReference type="ARBA" id="ARBA00022679"/>
    </source>
</evidence>
<dbReference type="InterPro" id="IPR004839">
    <property type="entry name" value="Aminotransferase_I/II_large"/>
</dbReference>
<dbReference type="EMBL" id="JAGUCO010000009">
    <property type="protein sequence ID" value="MBS2099273.1"/>
    <property type="molecule type" value="Genomic_DNA"/>
</dbReference>
<evidence type="ECO:0000313" key="8">
    <source>
        <dbReference type="EMBL" id="MBS2099273.1"/>
    </source>
</evidence>
<evidence type="ECO:0000256" key="2">
    <source>
        <dbReference type="ARBA" id="ARBA00007441"/>
    </source>
</evidence>